<dbReference type="GO" id="GO:0060320">
    <property type="term" value="P:rejection of self pollen"/>
    <property type="evidence" value="ECO:0007669"/>
    <property type="project" value="UniProtKB-KW"/>
</dbReference>
<keyword evidence="8" id="KW-1185">Reference proteome</keyword>
<dbReference type="eggNOG" id="ENOG502R5A1">
    <property type="taxonomic scope" value="Eukaryota"/>
</dbReference>
<dbReference type="EnsemblPlants" id="PGSC0003DMT400094526">
    <property type="protein sequence ID" value="PGSC0003DMT400094526"/>
    <property type="gene ID" value="PGSC0003DMG400044097"/>
</dbReference>
<reference evidence="7" key="2">
    <citation type="submission" date="2015-06" db="UniProtKB">
        <authorList>
            <consortium name="EnsemblPlants"/>
        </authorList>
    </citation>
    <scope>IDENTIFICATION</scope>
    <source>
        <strain evidence="7">DM1-3 516 R44</strain>
    </source>
</reference>
<proteinExistence type="inferred from homology"/>
<sequence length="234" mass="27488">MPYNIQGYCEIKSEVHVHNDLPQNTPQLEVHCASGDDELGYRYPEIGTKFNWSFCPNPSTLFFCHFWWNGKDLVFDVDNKMEGCVYDKDYGSIPEDTIDCHWQVKADGIYLGYCEIKSEVHVHNDLPQNTPQLEVHCASGDDELGYRYPEIGTEFNWSFCPTFSTLYFCHFWWNGKDLVFDVDNKMEGCVYDKDYGSIPEDTIDCHWQVKADGIYLGYFNRYLGRHVFSMYRTW</sequence>
<dbReference type="GO" id="GO:0005576">
    <property type="term" value="C:extracellular region"/>
    <property type="evidence" value="ECO:0007669"/>
    <property type="project" value="UniProtKB-SubCell"/>
</dbReference>
<accession>M1DUB3</accession>
<evidence type="ECO:0000256" key="5">
    <source>
        <dbReference type="ARBA" id="ARBA00022729"/>
    </source>
</evidence>
<keyword evidence="5" id="KW-0732">Signal</keyword>
<name>M1DUB3_SOLTU</name>
<dbReference type="HOGENOM" id="CLU_1186763_0_0_1"/>
<dbReference type="Proteomes" id="UP000011115">
    <property type="component" value="Unassembled WGS sequence"/>
</dbReference>
<protein>
    <recommendedName>
        <fullName evidence="6">S-protein homolog</fullName>
    </recommendedName>
</protein>
<dbReference type="Gramene" id="PGSC0003DMT400094526">
    <property type="protein sequence ID" value="PGSC0003DMT400094526"/>
    <property type="gene ID" value="PGSC0003DMG400044097"/>
</dbReference>
<evidence type="ECO:0000256" key="2">
    <source>
        <dbReference type="ARBA" id="ARBA00005581"/>
    </source>
</evidence>
<evidence type="ECO:0000313" key="7">
    <source>
        <dbReference type="EnsemblPlants" id="PGSC0003DMT400094526"/>
    </source>
</evidence>
<comment type="similarity">
    <text evidence="2 6">Belongs to the plant self-incompatibility (S1) protein family.</text>
</comment>
<evidence type="ECO:0000313" key="8">
    <source>
        <dbReference type="Proteomes" id="UP000011115"/>
    </source>
</evidence>
<dbReference type="PANTHER" id="PTHR31232:SF105">
    <property type="entry name" value="S-PROTEIN HOMOLOG"/>
    <property type="match status" value="1"/>
</dbReference>
<dbReference type="AlphaFoldDB" id="M1DUB3"/>
<keyword evidence="4 6" id="KW-0964">Secreted</keyword>
<dbReference type="Pfam" id="PF05938">
    <property type="entry name" value="Self-incomp_S1"/>
    <property type="match status" value="2"/>
</dbReference>
<evidence type="ECO:0000256" key="6">
    <source>
        <dbReference type="RuleBase" id="RU367044"/>
    </source>
</evidence>
<dbReference type="PANTHER" id="PTHR31232">
    <property type="match status" value="1"/>
</dbReference>
<dbReference type="InParanoid" id="M1DUB3"/>
<dbReference type="PaxDb" id="4113-PGSC0003DMT400094526"/>
<comment type="subcellular location">
    <subcellularLocation>
        <location evidence="1 6">Secreted</location>
    </subcellularLocation>
</comment>
<keyword evidence="3 6" id="KW-0713">Self-incompatibility</keyword>
<evidence type="ECO:0000256" key="3">
    <source>
        <dbReference type="ARBA" id="ARBA00022471"/>
    </source>
</evidence>
<dbReference type="OMA" id="EDTIDCH"/>
<reference evidence="8" key="1">
    <citation type="journal article" date="2011" name="Nature">
        <title>Genome sequence and analysis of the tuber crop potato.</title>
        <authorList>
            <consortium name="The Potato Genome Sequencing Consortium"/>
        </authorList>
    </citation>
    <scope>NUCLEOTIDE SEQUENCE [LARGE SCALE GENOMIC DNA]</scope>
    <source>
        <strain evidence="8">cv. DM1-3 516 R44</strain>
    </source>
</reference>
<organism evidence="7 8">
    <name type="scientific">Solanum tuberosum</name>
    <name type="common">Potato</name>
    <dbReference type="NCBI Taxonomy" id="4113"/>
    <lineage>
        <taxon>Eukaryota</taxon>
        <taxon>Viridiplantae</taxon>
        <taxon>Streptophyta</taxon>
        <taxon>Embryophyta</taxon>
        <taxon>Tracheophyta</taxon>
        <taxon>Spermatophyta</taxon>
        <taxon>Magnoliopsida</taxon>
        <taxon>eudicotyledons</taxon>
        <taxon>Gunneridae</taxon>
        <taxon>Pentapetalae</taxon>
        <taxon>asterids</taxon>
        <taxon>lamiids</taxon>
        <taxon>Solanales</taxon>
        <taxon>Solanaceae</taxon>
        <taxon>Solanoideae</taxon>
        <taxon>Solaneae</taxon>
        <taxon>Solanum</taxon>
    </lineage>
</organism>
<evidence type="ECO:0000256" key="1">
    <source>
        <dbReference type="ARBA" id="ARBA00004613"/>
    </source>
</evidence>
<dbReference type="InterPro" id="IPR010264">
    <property type="entry name" value="Self-incomp_S1"/>
</dbReference>
<evidence type="ECO:0000256" key="4">
    <source>
        <dbReference type="ARBA" id="ARBA00022525"/>
    </source>
</evidence>